<evidence type="ECO:0000313" key="1">
    <source>
        <dbReference type="EMBL" id="KAJ4863153.1"/>
    </source>
</evidence>
<proteinExistence type="predicted"/>
<sequence length="1073" mass="119806">MTETVDPIYFGLVPVPPVYSASSPKLSPLDAAIQLHKSQPEWTPLPGFKVAAADLNVNDDSRFTLTAASDSIPPLNEDLNCAVPTPPQNSQQVSPEAVIPGYLDVHRAEQIGRPDEHIPEQETETYGYRAFTPEEELYKRRVINKLTTTYMKGTHDLGFRDGHGYVIEINKDGPTQLGEGYYFTAIAAAAFAMNNYQSEIWAVQTNNQILKGLLNVLDEVSWTDPDSSGVRHPVRHVDMWEWHTSGVVRQRPISKDAFGPMVAACYYAYNCPNSTSTVRNMAKSLLTHWITYLSTNNWMLHSKHLQGEFVTEDDKEFKGYCKNLRSYDKKDEKITGRIRYLGVESFMLMPYELYAFKHCADSLGVPNSIWPWVNTSLSLGSSIGPQLMAIVAPVAKRGMKAVLDSLFYSKGYSIEFIPNLKAATLRGTLQLSIPESVKEDICNTFEKALYDSADQNWFDPNAQNRGSRSMFRNPISSITDMFPAMYRRLPNLASILEDLMAQAMPWAETDFLSEYLAFETAFDIKFGGKLTWVLLTTQNATGGLIYEWKIGSATESPPDDSLAGYTFWSMLVEMEARPLMRFLLRPLANGYYSGMSGRGNRNGLWAWLDGDAMVVSEAIMTFMSRENEVYDWKAYAWAKNYNEWVSEPRGSTSEEETGKKKDEGSSRLDYLVLRGLTQVQVPVTPAFSINSLKYLIDAVEDLIKDIIQRAIDEFNRAGKYLQVAFDVAGQAIEDVMEAGKGLTRTIYKESQKLSKTIHHIGGEIEQWRYDAGEALKGYTKWAKGNIDALTPFYDVIEYRTRDIVNGALKIWKLADNKVTEVFHFATSAIDGAFQEAHKVLQIFREASGALHQWIMSNGALKSYLGWAASGVFGEVEAVECITHILRDPAGQLRKWEYEAGHVLKTFNHWLSSNPLGNSDPSKLLQSCLRRPGGALVQTLFDAGTFKKEFIWATSNIEGVASSTDCVIHQLRKLDGSLQQWALERGVPKEFKQWAVSAGDGSASENNLVKAISELPGGNLQVLTFNAGIQVGKKVFSETGKVLEDAEGALGDAGEAAKRAGGRLSDWAKKRLGF</sequence>
<comment type="caution">
    <text evidence="1">The sequence shown here is derived from an EMBL/GenBank/DDBJ whole genome shotgun (WGS) entry which is preliminary data.</text>
</comment>
<reference evidence="1" key="1">
    <citation type="submission" date="2022-09" db="EMBL/GenBank/DDBJ databases">
        <title>Chromosome-level assembly of Trichoderma breve T069, a fungus used in development of biopesticide product.</title>
        <authorList>
            <person name="Lin R."/>
            <person name="Liu T."/>
        </authorList>
    </citation>
    <scope>NUCLEOTIDE SEQUENCE</scope>
    <source>
        <strain evidence="1">T069</strain>
    </source>
</reference>
<dbReference type="RefSeq" id="XP_056032209.1">
    <property type="nucleotide sequence ID" value="XM_056171317.1"/>
</dbReference>
<dbReference type="EMBL" id="JAOPEN010000002">
    <property type="protein sequence ID" value="KAJ4863153.1"/>
    <property type="molecule type" value="Genomic_DNA"/>
</dbReference>
<name>A0A9W9EAK5_9HYPO</name>
<gene>
    <name evidence="1" type="ORF">T069G_04107</name>
</gene>
<dbReference type="Proteomes" id="UP001140511">
    <property type="component" value="Unassembled WGS sequence"/>
</dbReference>
<protein>
    <submittedName>
        <fullName evidence="1">Uncharacterized protein</fullName>
    </submittedName>
</protein>
<dbReference type="GeneID" id="80866005"/>
<accession>A0A9W9EAK5</accession>
<organism evidence="1 2">
    <name type="scientific">Trichoderma breve</name>
    <dbReference type="NCBI Taxonomy" id="2034170"/>
    <lineage>
        <taxon>Eukaryota</taxon>
        <taxon>Fungi</taxon>
        <taxon>Dikarya</taxon>
        <taxon>Ascomycota</taxon>
        <taxon>Pezizomycotina</taxon>
        <taxon>Sordariomycetes</taxon>
        <taxon>Hypocreomycetidae</taxon>
        <taxon>Hypocreales</taxon>
        <taxon>Hypocreaceae</taxon>
        <taxon>Trichoderma</taxon>
    </lineage>
</organism>
<dbReference type="AlphaFoldDB" id="A0A9W9EAK5"/>
<evidence type="ECO:0000313" key="2">
    <source>
        <dbReference type="Proteomes" id="UP001140511"/>
    </source>
</evidence>
<keyword evidence="2" id="KW-1185">Reference proteome</keyword>